<reference evidence="1" key="1">
    <citation type="submission" date="2022-10" db="EMBL/GenBank/DDBJ databases">
        <authorList>
            <person name="Chen Y."/>
            <person name="Dougan E. K."/>
            <person name="Chan C."/>
            <person name="Rhodes N."/>
            <person name="Thang M."/>
        </authorList>
    </citation>
    <scope>NUCLEOTIDE SEQUENCE</scope>
</reference>
<dbReference type="Proteomes" id="UP001152797">
    <property type="component" value="Unassembled WGS sequence"/>
</dbReference>
<dbReference type="InterPro" id="IPR029044">
    <property type="entry name" value="Nucleotide-diphossugar_trans"/>
</dbReference>
<organism evidence="1">
    <name type="scientific">Cladocopium goreaui</name>
    <dbReference type="NCBI Taxonomy" id="2562237"/>
    <lineage>
        <taxon>Eukaryota</taxon>
        <taxon>Sar</taxon>
        <taxon>Alveolata</taxon>
        <taxon>Dinophyceae</taxon>
        <taxon>Suessiales</taxon>
        <taxon>Symbiodiniaceae</taxon>
        <taxon>Cladocopium</taxon>
    </lineage>
</organism>
<sequence>MVLECFPSLQLLVACCPHPLVAPADLHGCPEAFLHQGATCCMPNVVRTMFKALGTLSPEDLLPQIPAEDSYYKTLIAIGGLMRTYVIDSDHQLMEAWKLYALAMARVAIMEVDPIKDDFLRMQHVEDSQFLLQKAVHSSRKLLRAMFRLESFHIFLLGHTAAAHRVKMQDLSFEFIRPNFQPALELYEIGMNTFDLLAFSIIPNLEAMIRKPQGRGFSLKQSQRKLNQTAEEVALLAVSLGNWAKTGFLTIWSILQQRSSPLRIFILGDPPGLLEWQKAATELSEQEDHEMLKGVSFEYIDFEKHPKFIEYLQQHPHQDCSFGAAGKAILARAVCHLVLPPQISKIISMDLGDVLVFDDLRSLWQQFQHMEDHHVLAASHAVALSHINAGVVLYHVERMRLVGFERLALRAVEDMQRWKADSTCLRDQSIINILHSFRSEFGYLGPSPVMILPCRWSVFPTTEWLSYWNSPEMWMPELRRKQRYPGIVSVTRVEVFCPDEMDIFSAWAFLPMTDDPSRHQRLRAYSLHEGHKKERYCSADRTQSRCCACGEPVSLLHIAGDMKNWPAMQALLRAYLPPFKDPPRFGGFEDALSREWTGGEERLQEIQRETTETAVLAAKMMGLQALFGHCATLKCQASRASHLDYVLVPLQKLSLPVKLEVETTALSDAHLLLGIESHSGLELVINGGVEKASCLRWVRSAPGSATAEAWSIRREIMCIPRDVAMVSDGEGGTWMRFSLFVGSEEGLIIVTDGAQWGNYLPEEPLKILKSRNDLTISVGTFYNYESRWSVCLGDAALKSTEFMKSAAANRQVQVRCCATSDSRDAREMRWAPVLAPLPWAQLARRRAQLGFFQQISAAKTYP</sequence>
<accession>A0A9P1DKQ3</accession>
<proteinExistence type="predicted"/>
<dbReference type="EMBL" id="CAMXCT030005112">
    <property type="protein sequence ID" value="CAL4798742.1"/>
    <property type="molecule type" value="Genomic_DNA"/>
</dbReference>
<dbReference type="EMBL" id="CAMXCT010005112">
    <property type="protein sequence ID" value="CAI4011430.1"/>
    <property type="molecule type" value="Genomic_DNA"/>
</dbReference>
<dbReference type="OrthoDB" id="414148at2759"/>
<dbReference type="AlphaFoldDB" id="A0A9P1DKQ3"/>
<comment type="caution">
    <text evidence="1">The sequence shown here is derived from an EMBL/GenBank/DDBJ whole genome shotgun (WGS) entry which is preliminary data.</text>
</comment>
<evidence type="ECO:0000313" key="2">
    <source>
        <dbReference type="EMBL" id="CAL1164805.1"/>
    </source>
</evidence>
<dbReference type="EMBL" id="CAMXCT020005112">
    <property type="protein sequence ID" value="CAL1164805.1"/>
    <property type="molecule type" value="Genomic_DNA"/>
</dbReference>
<protein>
    <submittedName>
        <fullName evidence="1">Uncharacterized protein</fullName>
    </submittedName>
</protein>
<gene>
    <name evidence="1" type="ORF">C1SCF055_LOCUS36595</name>
</gene>
<dbReference type="SUPFAM" id="SSF53448">
    <property type="entry name" value="Nucleotide-diphospho-sugar transferases"/>
    <property type="match status" value="1"/>
</dbReference>
<evidence type="ECO:0000313" key="3">
    <source>
        <dbReference type="Proteomes" id="UP001152797"/>
    </source>
</evidence>
<name>A0A9P1DKQ3_9DINO</name>
<reference evidence="2" key="2">
    <citation type="submission" date="2024-04" db="EMBL/GenBank/DDBJ databases">
        <authorList>
            <person name="Chen Y."/>
            <person name="Shah S."/>
            <person name="Dougan E. K."/>
            <person name="Thang M."/>
            <person name="Chan C."/>
        </authorList>
    </citation>
    <scope>NUCLEOTIDE SEQUENCE [LARGE SCALE GENOMIC DNA]</scope>
</reference>
<evidence type="ECO:0000313" key="1">
    <source>
        <dbReference type="EMBL" id="CAI4011430.1"/>
    </source>
</evidence>
<dbReference type="Gene3D" id="3.90.550.10">
    <property type="entry name" value="Spore Coat Polysaccharide Biosynthesis Protein SpsA, Chain A"/>
    <property type="match status" value="1"/>
</dbReference>
<keyword evidence="3" id="KW-1185">Reference proteome</keyword>